<evidence type="ECO:0008006" key="4">
    <source>
        <dbReference type="Google" id="ProtNLM"/>
    </source>
</evidence>
<comment type="caution">
    <text evidence="2">The sequence shown here is derived from an EMBL/GenBank/DDBJ whole genome shotgun (WGS) entry which is preliminary data.</text>
</comment>
<protein>
    <recommendedName>
        <fullName evidence="4">Ribose-5-phosphate isomerase</fullName>
    </recommendedName>
</protein>
<dbReference type="GO" id="GO:0019316">
    <property type="term" value="P:D-allose catabolic process"/>
    <property type="evidence" value="ECO:0007669"/>
    <property type="project" value="TreeGrafter"/>
</dbReference>
<evidence type="ECO:0000256" key="1">
    <source>
        <dbReference type="ARBA" id="ARBA00008754"/>
    </source>
</evidence>
<dbReference type="GeneID" id="82203918"/>
<gene>
    <name evidence="2" type="ORF">BO222_12360</name>
</gene>
<comment type="similarity">
    <text evidence="1">Belongs to the LacAB/RpiB family.</text>
</comment>
<sequence>MIYLASDSKSRNLLDLLIGRLQNDCQIKLQDEDFEILEADVPPGRDQDFKDQDSEEMSLFSLSCLMAEKIRKNPQVHRGVFVDSYGVLPFIVSSKFPKIICALASDEHSAKMTRDHNNANLITLGSKLVGEDVAFSIIKRFLLGKYSGGRHQIRINMLNALTPEENSEVSL</sequence>
<dbReference type="GO" id="GO:0004751">
    <property type="term" value="F:ribose-5-phosphate isomerase activity"/>
    <property type="evidence" value="ECO:0007669"/>
    <property type="project" value="TreeGrafter"/>
</dbReference>
<dbReference type="PANTHER" id="PTHR30345">
    <property type="entry name" value="RIBOSE-5-PHOSPHATE ISOMERASE B"/>
    <property type="match status" value="1"/>
</dbReference>
<keyword evidence="3" id="KW-1185">Reference proteome</keyword>
<dbReference type="Gene3D" id="3.40.1400.10">
    <property type="entry name" value="Sugar-phosphate isomerase, RpiB/LacA/LacB"/>
    <property type="match status" value="1"/>
</dbReference>
<evidence type="ECO:0000313" key="2">
    <source>
        <dbReference type="EMBL" id="OLU36508.1"/>
    </source>
</evidence>
<dbReference type="PANTHER" id="PTHR30345:SF5">
    <property type="entry name" value="GALACTOSE-6-PHOSPHATE ISOMERASE SUBUNIT LACA"/>
    <property type="match status" value="1"/>
</dbReference>
<accession>A0A1U7NCR9</accession>
<dbReference type="SUPFAM" id="SSF89623">
    <property type="entry name" value="Ribose/Galactose isomerase RpiB/AlsB"/>
    <property type="match status" value="1"/>
</dbReference>
<dbReference type="RefSeq" id="WP_075821062.1">
    <property type="nucleotide sequence ID" value="NZ_CAPNHH010000013.1"/>
</dbReference>
<dbReference type="InterPro" id="IPR003500">
    <property type="entry name" value="RpiB_LacA_LacB"/>
</dbReference>
<dbReference type="AlphaFoldDB" id="A0A1U7NCR9"/>
<dbReference type="GO" id="GO:0009052">
    <property type="term" value="P:pentose-phosphate shunt, non-oxidative branch"/>
    <property type="evidence" value="ECO:0007669"/>
    <property type="project" value="TreeGrafter"/>
</dbReference>
<name>A0A1U7NCR9_9FIRM</name>
<dbReference type="OrthoDB" id="1778624at2"/>
<dbReference type="InterPro" id="IPR036569">
    <property type="entry name" value="RpiB_LacA_LacB_sf"/>
</dbReference>
<proteinExistence type="inferred from homology"/>
<organism evidence="2 3">
    <name type="scientific">Ileibacterium valens</name>
    <dbReference type="NCBI Taxonomy" id="1862668"/>
    <lineage>
        <taxon>Bacteria</taxon>
        <taxon>Bacillati</taxon>
        <taxon>Bacillota</taxon>
        <taxon>Erysipelotrichia</taxon>
        <taxon>Erysipelotrichales</taxon>
        <taxon>Erysipelotrichaceae</taxon>
        <taxon>Ileibacterium</taxon>
    </lineage>
</organism>
<dbReference type="EMBL" id="MPJW01000271">
    <property type="protein sequence ID" value="OLU36508.1"/>
    <property type="molecule type" value="Genomic_DNA"/>
</dbReference>
<dbReference type="Pfam" id="PF02502">
    <property type="entry name" value="LacAB_rpiB"/>
    <property type="match status" value="1"/>
</dbReference>
<evidence type="ECO:0000313" key="3">
    <source>
        <dbReference type="Proteomes" id="UP000186341"/>
    </source>
</evidence>
<dbReference type="Proteomes" id="UP000186341">
    <property type="component" value="Unassembled WGS sequence"/>
</dbReference>
<reference evidence="2 3" key="1">
    <citation type="submission" date="2016-11" db="EMBL/GenBank/DDBJ databases">
        <title>Description of two novel members of the family Erysipelotrichaceae: Ileibacterium lipovorans gen. nov., sp. nov. and Dubosiella newyorkensis, gen. nov., sp. nov.</title>
        <authorList>
            <person name="Cox L.M."/>
            <person name="Sohn J."/>
            <person name="Tyrrell K.L."/>
            <person name="Citron D.M."/>
            <person name="Lawson P.A."/>
            <person name="Patel N.B."/>
            <person name="Iizumi T."/>
            <person name="Perez-Perez G.I."/>
            <person name="Goldstein E.J."/>
            <person name="Blaser M.J."/>
        </authorList>
    </citation>
    <scope>NUCLEOTIDE SEQUENCE [LARGE SCALE GENOMIC DNA]</scope>
    <source>
        <strain evidence="2 3">NYU-BL-A3</strain>
    </source>
</reference>